<dbReference type="GO" id="GO:0000785">
    <property type="term" value="C:chromatin"/>
    <property type="evidence" value="ECO:0007669"/>
    <property type="project" value="TreeGrafter"/>
</dbReference>
<dbReference type="OMA" id="RHERIVH"/>
<accession>A0A060SKT2</accession>
<keyword evidence="3" id="KW-0677">Repeat</keyword>
<dbReference type="Proteomes" id="UP000029665">
    <property type="component" value="Unassembled WGS sequence"/>
</dbReference>
<protein>
    <recommendedName>
        <fullName evidence="8">Xylanolytic transcriptional activator regulatory domain-containing protein</fullName>
    </recommendedName>
</protein>
<dbReference type="EMBL" id="CCBP010000117">
    <property type="protein sequence ID" value="CDO72789.1"/>
    <property type="molecule type" value="Genomic_DNA"/>
</dbReference>
<evidence type="ECO:0000256" key="5">
    <source>
        <dbReference type="ARBA" id="ARBA00022833"/>
    </source>
</evidence>
<dbReference type="SMART" id="SM00906">
    <property type="entry name" value="Fungal_trans"/>
    <property type="match status" value="1"/>
</dbReference>
<feature type="domain" description="Xylanolytic transcriptional activator regulatory" evidence="8">
    <location>
        <begin position="293"/>
        <end position="382"/>
    </location>
</feature>
<evidence type="ECO:0000313" key="10">
    <source>
        <dbReference type="Proteomes" id="UP000029665"/>
    </source>
</evidence>
<dbReference type="GO" id="GO:0000981">
    <property type="term" value="F:DNA-binding transcription factor activity, RNA polymerase II-specific"/>
    <property type="evidence" value="ECO:0007669"/>
    <property type="project" value="InterPro"/>
</dbReference>
<dbReference type="GO" id="GO:0008270">
    <property type="term" value="F:zinc ion binding"/>
    <property type="evidence" value="ECO:0007669"/>
    <property type="project" value="UniProtKB-KW"/>
</dbReference>
<dbReference type="STRING" id="5643.A0A060SKT2"/>
<keyword evidence="2" id="KW-0479">Metal-binding</keyword>
<dbReference type="AlphaFoldDB" id="A0A060SKT2"/>
<sequence>MIDSASEAVASPQSSDGFSISGPSSHSHSIALPSEEPCYAVKHTPSDGVTTIAEAPVVFQSPLAVPAPSGETLEAQERGYLSELFSSEMYDNLFADLFTSSFQKNPLVPGQHFSRDDTTSLTDRLETTVIGSSRQDMFYNAPAQLAIYDMQPLDSSLMIDRFGNFLPTSPVQQTVPMSIPLGHPTPIELNEYLRLFVNTYVLHMPLAHVPTLMEEEPLPVLVTAMQACGAMYAHTPAAAKFIETVLATKRDEIIAELSSGNKTYDQIAQLTLASGLIQTIGLFHRDSDQRAKSNVYHGMIVMMLRMNGFVDNTRDWKLEAFDLNDPDATERSWRRWVKHESAKRAVWLCYMHDCCHAIYFNLSPTFRTEQFTLGLPCEDALWTAKNSAEWVAILQKPSPYGSTEVRLCGHYLKALYYYLAQNNPNNAPRPFNVSPFAHLIMVHAMMRKLFEMYLRDRLPFSQPDSSGLRPKINPHFVDRDRAFHVQILLHYWLQSWLNSPDSPRNVPEPNQRFCHNALPFYWMAQVGLVAYQEGLPPFDPEGAYITSHDAKFSLMKKWERHIRKFLASGEQTPTKFWDEVMTNRIETWQAETNFEYDHLLGFFGQSVK</sequence>
<organism evidence="9 10">
    <name type="scientific">Pycnoporus cinnabarinus</name>
    <name type="common">Cinnabar-red polypore</name>
    <name type="synonym">Trametes cinnabarina</name>
    <dbReference type="NCBI Taxonomy" id="5643"/>
    <lineage>
        <taxon>Eukaryota</taxon>
        <taxon>Fungi</taxon>
        <taxon>Dikarya</taxon>
        <taxon>Basidiomycota</taxon>
        <taxon>Agaricomycotina</taxon>
        <taxon>Agaricomycetes</taxon>
        <taxon>Polyporales</taxon>
        <taxon>Polyporaceae</taxon>
        <taxon>Trametes</taxon>
    </lineage>
</organism>
<comment type="caution">
    <text evidence="9">The sequence shown here is derived from an EMBL/GenBank/DDBJ whole genome shotgun (WGS) entry which is preliminary data.</text>
</comment>
<dbReference type="HOGENOM" id="CLU_449145_0_0_1"/>
<evidence type="ECO:0000259" key="8">
    <source>
        <dbReference type="SMART" id="SM00906"/>
    </source>
</evidence>
<dbReference type="GO" id="GO:0006351">
    <property type="term" value="P:DNA-templated transcription"/>
    <property type="evidence" value="ECO:0007669"/>
    <property type="project" value="InterPro"/>
</dbReference>
<proteinExistence type="predicted"/>
<gene>
    <name evidence="9" type="ORF">BN946_scf184994.g42</name>
</gene>
<keyword evidence="5" id="KW-0862">Zinc</keyword>
<comment type="subcellular location">
    <subcellularLocation>
        <location evidence="1">Nucleus</location>
    </subcellularLocation>
</comment>
<reference evidence="9" key="1">
    <citation type="submission" date="2014-01" db="EMBL/GenBank/DDBJ databases">
        <title>The genome of the white-rot fungus Pycnoporus cinnabarinus: a basidiomycete model with a versatile arsenal for lignocellulosic biomass breakdown.</title>
        <authorList>
            <person name="Levasseur A."/>
            <person name="Lomascolo A."/>
            <person name="Ruiz-Duenas F.J."/>
            <person name="Uzan E."/>
            <person name="Piumi F."/>
            <person name="Kues U."/>
            <person name="Ram A.F.J."/>
            <person name="Murat C."/>
            <person name="Haon M."/>
            <person name="Benoit I."/>
            <person name="Arfi Y."/>
            <person name="Chevret D."/>
            <person name="Drula E."/>
            <person name="Kwon M.J."/>
            <person name="Gouret P."/>
            <person name="Lesage-Meessen L."/>
            <person name="Lombard V."/>
            <person name="Mariette J."/>
            <person name="Noirot C."/>
            <person name="Park J."/>
            <person name="Patyshakuliyeva A."/>
            <person name="Wieneger R.A.B."/>
            <person name="Wosten H.A.B."/>
            <person name="Martin F."/>
            <person name="Coutinho P.M."/>
            <person name="de Vries R."/>
            <person name="Martinez A.T."/>
            <person name="Klopp C."/>
            <person name="Pontarotti P."/>
            <person name="Henrissat B."/>
            <person name="Record E."/>
        </authorList>
    </citation>
    <scope>NUCLEOTIDE SEQUENCE [LARGE SCALE GENOMIC DNA]</scope>
    <source>
        <strain evidence="9">BRFM137</strain>
    </source>
</reference>
<dbReference type="PANTHER" id="PTHR40626">
    <property type="entry name" value="MIP31509P"/>
    <property type="match status" value="1"/>
</dbReference>
<dbReference type="InterPro" id="IPR051059">
    <property type="entry name" value="VerF-like"/>
</dbReference>
<evidence type="ECO:0000256" key="7">
    <source>
        <dbReference type="SAM" id="MobiDB-lite"/>
    </source>
</evidence>
<dbReference type="OrthoDB" id="1405595at2759"/>
<evidence type="ECO:0000256" key="3">
    <source>
        <dbReference type="ARBA" id="ARBA00022737"/>
    </source>
</evidence>
<evidence type="ECO:0000256" key="6">
    <source>
        <dbReference type="ARBA" id="ARBA00023242"/>
    </source>
</evidence>
<dbReference type="Pfam" id="PF04082">
    <property type="entry name" value="Fungal_trans"/>
    <property type="match status" value="1"/>
</dbReference>
<name>A0A060SKT2_PYCCI</name>
<evidence type="ECO:0000256" key="2">
    <source>
        <dbReference type="ARBA" id="ARBA00022723"/>
    </source>
</evidence>
<dbReference type="GO" id="GO:0000978">
    <property type="term" value="F:RNA polymerase II cis-regulatory region sequence-specific DNA binding"/>
    <property type="evidence" value="ECO:0007669"/>
    <property type="project" value="InterPro"/>
</dbReference>
<dbReference type="GO" id="GO:0005634">
    <property type="term" value="C:nucleus"/>
    <property type="evidence" value="ECO:0007669"/>
    <property type="project" value="UniProtKB-SubCell"/>
</dbReference>
<dbReference type="PANTHER" id="PTHR40626:SF11">
    <property type="entry name" value="ZINC FINGER PROTEIN YPR022C"/>
    <property type="match status" value="1"/>
</dbReference>
<evidence type="ECO:0000256" key="4">
    <source>
        <dbReference type="ARBA" id="ARBA00022771"/>
    </source>
</evidence>
<feature type="region of interest" description="Disordered" evidence="7">
    <location>
        <begin position="1"/>
        <end position="31"/>
    </location>
</feature>
<evidence type="ECO:0000313" key="9">
    <source>
        <dbReference type="EMBL" id="CDO72789.1"/>
    </source>
</evidence>
<feature type="compositionally biased region" description="Low complexity" evidence="7">
    <location>
        <begin position="14"/>
        <end position="30"/>
    </location>
</feature>
<keyword evidence="10" id="KW-1185">Reference proteome</keyword>
<evidence type="ECO:0000256" key="1">
    <source>
        <dbReference type="ARBA" id="ARBA00004123"/>
    </source>
</evidence>
<dbReference type="CDD" id="cd12148">
    <property type="entry name" value="fungal_TF_MHR"/>
    <property type="match status" value="1"/>
</dbReference>
<keyword evidence="4" id="KW-0863">Zinc-finger</keyword>
<dbReference type="InterPro" id="IPR007219">
    <property type="entry name" value="XnlR_reg_dom"/>
</dbReference>
<keyword evidence="6" id="KW-0539">Nucleus</keyword>